<accession>A0A2U8T280</accession>
<keyword evidence="2" id="KW-0614">Plasmid</keyword>
<dbReference type="AlphaFoldDB" id="A0A2U8T280"/>
<protein>
    <submittedName>
        <fullName evidence="2">Uncharacterized protein</fullName>
    </submittedName>
</protein>
<organism evidence="2">
    <name type="scientific">Klebsiella pneumoniae</name>
    <dbReference type="NCBI Taxonomy" id="573"/>
    <lineage>
        <taxon>Bacteria</taxon>
        <taxon>Pseudomonadati</taxon>
        <taxon>Pseudomonadota</taxon>
        <taxon>Gammaproteobacteria</taxon>
        <taxon>Enterobacterales</taxon>
        <taxon>Enterobacteriaceae</taxon>
        <taxon>Klebsiella/Raoultella group</taxon>
        <taxon>Klebsiella</taxon>
        <taxon>Klebsiella pneumoniae complex</taxon>
    </lineage>
</organism>
<sequence>MKELFYLFIAFFLFFLSVYNSYSYISDRRKIKRIFRSRRKAMNRRKKKFKLL</sequence>
<keyword evidence="1" id="KW-0472">Membrane</keyword>
<dbReference type="EMBL" id="MH263654">
    <property type="protein sequence ID" value="AWM64200.1"/>
    <property type="molecule type" value="Genomic_DNA"/>
</dbReference>
<evidence type="ECO:0000256" key="1">
    <source>
        <dbReference type="SAM" id="Phobius"/>
    </source>
</evidence>
<proteinExistence type="predicted"/>
<dbReference type="SMR" id="A0A2U8T280"/>
<reference evidence="2" key="1">
    <citation type="submission" date="2018-04" db="EMBL/GenBank/DDBJ databases">
        <title>Outbreak of blaKPC-2 Positive Klebsiella pneumoniae ST11 in a neonate Unit in China.</title>
        <authorList>
            <person name="Dong D."/>
            <person name="Jia N."/>
            <person name="Zhang H."/>
            <person name="Zhao H."/>
            <person name="Liu Z."/>
            <person name="Zhu Y."/>
        </authorList>
    </citation>
    <scope>NUCLEOTIDE SEQUENCE</scope>
    <source>
        <strain evidence="2">QL24</strain>
        <plasmid evidence="2">pKPN-QL24</plasmid>
    </source>
</reference>
<keyword evidence="1" id="KW-1133">Transmembrane helix</keyword>
<dbReference type="InterPro" id="IPR049833">
    <property type="entry name" value="KPN01023-like"/>
</dbReference>
<evidence type="ECO:0000313" key="2">
    <source>
        <dbReference type="EMBL" id="AWM64200.1"/>
    </source>
</evidence>
<feature type="transmembrane region" description="Helical" evidence="1">
    <location>
        <begin position="6"/>
        <end position="25"/>
    </location>
</feature>
<name>A0A2U8T280_KLEPN</name>
<keyword evidence="1" id="KW-0812">Transmembrane</keyword>
<dbReference type="NCBIfam" id="NF033853">
    <property type="entry name" value="KPN_two_small"/>
    <property type="match status" value="1"/>
</dbReference>
<geneLocation type="plasmid" evidence="2">
    <name>pKPN-QL24</name>
</geneLocation>